<dbReference type="Proteomes" id="UP001165561">
    <property type="component" value="Unassembled WGS sequence"/>
</dbReference>
<proteinExistence type="predicted"/>
<feature type="domain" description="Sodium/calcium exchanger membrane region" evidence="6">
    <location>
        <begin position="171"/>
        <end position="312"/>
    </location>
</feature>
<dbReference type="InterPro" id="IPR004837">
    <property type="entry name" value="NaCa_Exmemb"/>
</dbReference>
<name>A0ABT5U2S2_9MICO</name>
<dbReference type="PANTHER" id="PTHR10846">
    <property type="entry name" value="SODIUM/POTASSIUM/CALCIUM EXCHANGER"/>
    <property type="match status" value="1"/>
</dbReference>
<feature type="transmembrane region" description="Helical" evidence="5">
    <location>
        <begin position="325"/>
        <end position="346"/>
    </location>
</feature>
<evidence type="ECO:0000256" key="3">
    <source>
        <dbReference type="ARBA" id="ARBA00022989"/>
    </source>
</evidence>
<feature type="transmembrane region" description="Helical" evidence="5">
    <location>
        <begin position="272"/>
        <end position="290"/>
    </location>
</feature>
<evidence type="ECO:0000256" key="1">
    <source>
        <dbReference type="ARBA" id="ARBA00004141"/>
    </source>
</evidence>
<feature type="transmembrane region" description="Helical" evidence="5">
    <location>
        <begin position="128"/>
        <end position="146"/>
    </location>
</feature>
<reference evidence="7" key="1">
    <citation type="submission" date="2023-02" db="EMBL/GenBank/DDBJ databases">
        <title>Georgenia sp.10Sc9-8, isolated from a soil sample collected from the Taklamakan desert.</title>
        <authorList>
            <person name="Liu S."/>
        </authorList>
    </citation>
    <scope>NUCLEOTIDE SEQUENCE</scope>
    <source>
        <strain evidence="7">10Sc9-8</strain>
    </source>
</reference>
<feature type="transmembrane region" description="Helical" evidence="5">
    <location>
        <begin position="167"/>
        <end position="188"/>
    </location>
</feature>
<dbReference type="PANTHER" id="PTHR10846:SF8">
    <property type="entry name" value="INNER MEMBRANE PROTEIN YRBG"/>
    <property type="match status" value="1"/>
</dbReference>
<keyword evidence="8" id="KW-1185">Reference proteome</keyword>
<dbReference type="EMBL" id="JARACI010001148">
    <property type="protein sequence ID" value="MDD9207730.1"/>
    <property type="molecule type" value="Genomic_DNA"/>
</dbReference>
<dbReference type="Pfam" id="PF01699">
    <property type="entry name" value="Na_Ca_ex"/>
    <property type="match status" value="2"/>
</dbReference>
<accession>A0ABT5U2S2</accession>
<evidence type="ECO:0000256" key="4">
    <source>
        <dbReference type="ARBA" id="ARBA00023136"/>
    </source>
</evidence>
<feature type="transmembrane region" description="Helical" evidence="5">
    <location>
        <begin position="297"/>
        <end position="313"/>
    </location>
</feature>
<evidence type="ECO:0000256" key="5">
    <source>
        <dbReference type="SAM" id="Phobius"/>
    </source>
</evidence>
<evidence type="ECO:0000259" key="6">
    <source>
        <dbReference type="Pfam" id="PF01699"/>
    </source>
</evidence>
<dbReference type="NCBIfam" id="TIGR00367">
    <property type="entry name" value="calcium/sodium antiporter"/>
    <property type="match status" value="1"/>
</dbReference>
<comment type="subcellular location">
    <subcellularLocation>
        <location evidence="1">Membrane</location>
        <topology evidence="1">Multi-pass membrane protein</topology>
    </subcellularLocation>
</comment>
<feature type="transmembrane region" description="Helical" evidence="5">
    <location>
        <begin position="203"/>
        <end position="227"/>
    </location>
</feature>
<feature type="domain" description="Sodium/calcium exchanger membrane region" evidence="6">
    <location>
        <begin position="3"/>
        <end position="142"/>
    </location>
</feature>
<dbReference type="InterPro" id="IPR004481">
    <property type="entry name" value="K/Na/Ca-exchanger"/>
</dbReference>
<sequence length="362" mass="37060">MTVLLLLGGFVLLVLGGEVLVRGAGGLARSFGMSPLVVGLTVVSFATSAPELAVTVGASLSGSPGLAVGNVVGSNITNILLVLGVAGLILPLAVRLPVVRRDVPIMIALCVLLLVLSLGGSVSRLDGIVLLACLVAYVAWTIVRSRRKGDAPPVEIEEGATKVRSPWLDALLVAAGVAMLVVGAGWLVEGATAVASALGLSELVIGLTVVAIGTSLPELATSVIAAIRGDVEMAVGNAVGSNIFNIGAVMGITAAISPGGVPVEPGALRFDLPVMIAVALALLPVAFTGFCVARWEAGLFVGYYGAYIAYLLLDSAGHDALPEFSAVMLLFVIPITVLTLVVLTSYEVGVRRGRRQEREQQR</sequence>
<evidence type="ECO:0000313" key="8">
    <source>
        <dbReference type="Proteomes" id="UP001165561"/>
    </source>
</evidence>
<dbReference type="Gene3D" id="1.20.1420.30">
    <property type="entry name" value="NCX, central ion-binding region"/>
    <property type="match status" value="1"/>
</dbReference>
<keyword evidence="2 5" id="KW-0812">Transmembrane</keyword>
<dbReference type="Gene3D" id="6.10.280.80">
    <property type="entry name" value="NCX, peripheral helical region"/>
    <property type="match status" value="1"/>
</dbReference>
<dbReference type="InterPro" id="IPR044880">
    <property type="entry name" value="NCX_ion-bd_dom_sf"/>
</dbReference>
<keyword evidence="4 5" id="KW-0472">Membrane</keyword>
<evidence type="ECO:0000256" key="2">
    <source>
        <dbReference type="ARBA" id="ARBA00022692"/>
    </source>
</evidence>
<gene>
    <name evidence="7" type="ORF">PU560_14835</name>
</gene>
<organism evidence="7 8">
    <name type="scientific">Georgenia halotolerans</name>
    <dbReference type="NCBI Taxonomy" id="3028317"/>
    <lineage>
        <taxon>Bacteria</taxon>
        <taxon>Bacillati</taxon>
        <taxon>Actinomycetota</taxon>
        <taxon>Actinomycetes</taxon>
        <taxon>Micrococcales</taxon>
        <taxon>Bogoriellaceae</taxon>
        <taxon>Georgenia</taxon>
    </lineage>
</organism>
<feature type="transmembrane region" description="Helical" evidence="5">
    <location>
        <begin position="239"/>
        <end position="260"/>
    </location>
</feature>
<keyword evidence="3 5" id="KW-1133">Transmembrane helix</keyword>
<protein>
    <submittedName>
        <fullName evidence="7">Calcium/sodium antiporter</fullName>
    </submittedName>
</protein>
<feature type="transmembrane region" description="Helical" evidence="5">
    <location>
        <begin position="103"/>
        <end position="122"/>
    </location>
</feature>
<feature type="transmembrane region" description="Helical" evidence="5">
    <location>
        <begin position="76"/>
        <end position="96"/>
    </location>
</feature>
<evidence type="ECO:0000313" key="7">
    <source>
        <dbReference type="EMBL" id="MDD9207730.1"/>
    </source>
</evidence>
<comment type="caution">
    <text evidence="7">The sequence shown here is derived from an EMBL/GenBank/DDBJ whole genome shotgun (WGS) entry which is preliminary data.</text>
</comment>